<dbReference type="EMBL" id="CAJNOC010001958">
    <property type="protein sequence ID" value="CAF0903258.1"/>
    <property type="molecule type" value="Genomic_DNA"/>
</dbReference>
<sequence>MGRCEQGVPQASVLGPLLIVIYVNDLLESISGFSLSYADDLKLVGSWKPPRCKSPGIQNDLDIIINWSKIWSSDFNLLKCKSMSIGRKD</sequence>
<organism evidence="2 3">
    <name type="scientific">Brachionus calyciflorus</name>
    <dbReference type="NCBI Taxonomy" id="104777"/>
    <lineage>
        <taxon>Eukaryota</taxon>
        <taxon>Metazoa</taxon>
        <taxon>Spiralia</taxon>
        <taxon>Gnathifera</taxon>
        <taxon>Rotifera</taxon>
        <taxon>Eurotatoria</taxon>
        <taxon>Monogononta</taxon>
        <taxon>Pseudotrocha</taxon>
        <taxon>Ploima</taxon>
        <taxon>Brachionidae</taxon>
        <taxon>Brachionus</taxon>
    </lineage>
</organism>
<feature type="domain" description="Reverse transcriptase" evidence="1">
    <location>
        <begin position="1"/>
        <end position="89"/>
    </location>
</feature>
<reference evidence="2" key="1">
    <citation type="submission" date="2021-02" db="EMBL/GenBank/DDBJ databases">
        <authorList>
            <person name="Nowell W R."/>
        </authorList>
    </citation>
    <scope>NUCLEOTIDE SEQUENCE</scope>
    <source>
        <strain evidence="2">Ploen Becks lab</strain>
    </source>
</reference>
<dbReference type="OrthoDB" id="415068at2759"/>
<proteinExistence type="predicted"/>
<dbReference type="PROSITE" id="PS50878">
    <property type="entry name" value="RT_POL"/>
    <property type="match status" value="1"/>
</dbReference>
<evidence type="ECO:0000313" key="3">
    <source>
        <dbReference type="Proteomes" id="UP000663879"/>
    </source>
</evidence>
<evidence type="ECO:0000259" key="1">
    <source>
        <dbReference type="PROSITE" id="PS50878"/>
    </source>
</evidence>
<dbReference type="PANTHER" id="PTHR33332">
    <property type="entry name" value="REVERSE TRANSCRIPTASE DOMAIN-CONTAINING PROTEIN"/>
    <property type="match status" value="1"/>
</dbReference>
<dbReference type="InterPro" id="IPR000477">
    <property type="entry name" value="RT_dom"/>
</dbReference>
<dbReference type="Pfam" id="PF00078">
    <property type="entry name" value="RVT_1"/>
    <property type="match status" value="1"/>
</dbReference>
<dbReference type="Proteomes" id="UP000663879">
    <property type="component" value="Unassembled WGS sequence"/>
</dbReference>
<keyword evidence="3" id="KW-1185">Reference proteome</keyword>
<gene>
    <name evidence="2" type="ORF">OXX778_LOCUS11509</name>
</gene>
<protein>
    <recommendedName>
        <fullName evidence="1">Reverse transcriptase domain-containing protein</fullName>
    </recommendedName>
</protein>
<comment type="caution">
    <text evidence="2">The sequence shown here is derived from an EMBL/GenBank/DDBJ whole genome shotgun (WGS) entry which is preliminary data.</text>
</comment>
<name>A0A813ZU29_9BILA</name>
<dbReference type="AlphaFoldDB" id="A0A813ZU29"/>
<accession>A0A813ZU29</accession>
<evidence type="ECO:0000313" key="2">
    <source>
        <dbReference type="EMBL" id="CAF0903258.1"/>
    </source>
</evidence>